<dbReference type="HOGENOM" id="CLU_962428_0_0_5"/>
<dbReference type="GO" id="GO:0016301">
    <property type="term" value="F:kinase activity"/>
    <property type="evidence" value="ECO:0007669"/>
    <property type="project" value="UniProtKB-KW"/>
</dbReference>
<keyword evidence="1" id="KW-0805">Transcription regulation</keyword>
<dbReference type="PANTHER" id="PTHR24567:SF28">
    <property type="entry name" value="LISTERIOLYSIN REGULATORY PROTEIN"/>
    <property type="match status" value="1"/>
</dbReference>
<keyword evidence="8" id="KW-1185">Reference proteome</keyword>
<protein>
    <submittedName>
        <fullName evidence="7">cAMP-binding protein-catabolite gene activator and regulatory subunit of cAMP-dependent protein kinase</fullName>
    </submittedName>
</protein>
<dbReference type="KEGG" id="mag:amb2946"/>
<dbReference type="Proteomes" id="UP000007058">
    <property type="component" value="Chromosome"/>
</dbReference>
<dbReference type="PANTHER" id="PTHR24567">
    <property type="entry name" value="CRP FAMILY TRANSCRIPTIONAL REGULATORY PROTEIN"/>
    <property type="match status" value="1"/>
</dbReference>
<dbReference type="InterPro" id="IPR050397">
    <property type="entry name" value="Env_Response_Regulators"/>
</dbReference>
<dbReference type="SMART" id="SM00419">
    <property type="entry name" value="HTH_CRP"/>
    <property type="match status" value="1"/>
</dbReference>
<feature type="domain" description="HTH crp-type" evidence="6">
    <location>
        <begin position="186"/>
        <end position="255"/>
    </location>
</feature>
<dbReference type="InterPro" id="IPR012318">
    <property type="entry name" value="HTH_CRP"/>
</dbReference>
<evidence type="ECO:0000256" key="1">
    <source>
        <dbReference type="ARBA" id="ARBA00023015"/>
    </source>
</evidence>
<dbReference type="InterPro" id="IPR000595">
    <property type="entry name" value="cNMP-bd_dom"/>
</dbReference>
<dbReference type="Pfam" id="PF13545">
    <property type="entry name" value="HTH_Crp_2"/>
    <property type="match status" value="1"/>
</dbReference>
<gene>
    <name evidence="7" type="ordered locus">amb2946</name>
</gene>
<proteinExistence type="predicted"/>
<evidence type="ECO:0000313" key="8">
    <source>
        <dbReference type="Proteomes" id="UP000007058"/>
    </source>
</evidence>
<evidence type="ECO:0000313" key="7">
    <source>
        <dbReference type="EMBL" id="BAE51750.1"/>
    </source>
</evidence>
<reference evidence="7 8" key="1">
    <citation type="journal article" date="2005" name="DNA Res.">
        <title>Complete genome sequence of the facultative anaerobic magnetotactic bacterium Magnetospirillum sp. strain AMB-1.</title>
        <authorList>
            <person name="Matsunaga T."/>
            <person name="Okamura Y."/>
            <person name="Fukuda Y."/>
            <person name="Wahyudi A.T."/>
            <person name="Murase Y."/>
            <person name="Takeyama H."/>
        </authorList>
    </citation>
    <scope>NUCLEOTIDE SEQUENCE [LARGE SCALE GENOMIC DNA]</scope>
    <source>
        <strain evidence="8">ATCC 700264 / AMB-1</strain>
    </source>
</reference>
<dbReference type="GO" id="GO:0003700">
    <property type="term" value="F:DNA-binding transcription factor activity"/>
    <property type="evidence" value="ECO:0007669"/>
    <property type="project" value="TreeGrafter"/>
</dbReference>
<dbReference type="SUPFAM" id="SSF46785">
    <property type="entry name" value="Winged helix' DNA-binding domain"/>
    <property type="match status" value="1"/>
</dbReference>
<dbReference type="PROSITE" id="PS51063">
    <property type="entry name" value="HTH_CRP_2"/>
    <property type="match status" value="1"/>
</dbReference>
<keyword evidence="3" id="KW-0804">Transcription</keyword>
<evidence type="ECO:0000259" key="5">
    <source>
        <dbReference type="PROSITE" id="PS50042"/>
    </source>
</evidence>
<dbReference type="InterPro" id="IPR036388">
    <property type="entry name" value="WH-like_DNA-bd_sf"/>
</dbReference>
<dbReference type="CDD" id="cd00038">
    <property type="entry name" value="CAP_ED"/>
    <property type="match status" value="1"/>
</dbReference>
<evidence type="ECO:0000256" key="3">
    <source>
        <dbReference type="ARBA" id="ARBA00023163"/>
    </source>
</evidence>
<feature type="region of interest" description="Disordered" evidence="4">
    <location>
        <begin position="22"/>
        <end position="42"/>
    </location>
</feature>
<evidence type="ECO:0000256" key="4">
    <source>
        <dbReference type="SAM" id="MobiDB-lite"/>
    </source>
</evidence>
<feature type="domain" description="Cyclic nucleotide-binding" evidence="5">
    <location>
        <begin position="57"/>
        <end position="157"/>
    </location>
</feature>
<dbReference type="AlphaFoldDB" id="Q2W325"/>
<evidence type="ECO:0000259" key="6">
    <source>
        <dbReference type="PROSITE" id="PS51063"/>
    </source>
</evidence>
<dbReference type="GO" id="GO:0005829">
    <property type="term" value="C:cytosol"/>
    <property type="evidence" value="ECO:0007669"/>
    <property type="project" value="TreeGrafter"/>
</dbReference>
<dbReference type="STRING" id="342108.amb2946"/>
<dbReference type="GO" id="GO:0003677">
    <property type="term" value="F:DNA binding"/>
    <property type="evidence" value="ECO:0007669"/>
    <property type="project" value="UniProtKB-KW"/>
</dbReference>
<organism evidence="7 8">
    <name type="scientific">Paramagnetospirillum magneticum (strain ATCC 700264 / AMB-1)</name>
    <name type="common">Magnetospirillum magneticum</name>
    <dbReference type="NCBI Taxonomy" id="342108"/>
    <lineage>
        <taxon>Bacteria</taxon>
        <taxon>Pseudomonadati</taxon>
        <taxon>Pseudomonadota</taxon>
        <taxon>Alphaproteobacteria</taxon>
        <taxon>Rhodospirillales</taxon>
        <taxon>Magnetospirillaceae</taxon>
        <taxon>Paramagnetospirillum</taxon>
    </lineage>
</organism>
<dbReference type="InterPro" id="IPR014710">
    <property type="entry name" value="RmlC-like_jellyroll"/>
</dbReference>
<sequence length="289" mass="31157">MAPPDSPWARTPQEEQRIMRLSDALSAGGRAPPPVFDGWPRRRPERQALDRLRQVPPFTLLSPDQLADLAAEAEVFRFAETTPLFDTQAPADALYVVLRGTVVLQGPDGVIVDGISAPGILGVADLFAGRHMFSAEAMAAPVVMKLPRRAVLVALERSGALANAFLGLIAANTQTLANALMAQRCLTGVQRLAAFLLEQAEQAGADQSFVLDIPKKAIAGQLGMTPAHFARSLTRLAEAGVERRNRNTIILNDISALRRLLEGELGVATQDGSTAQHKQLAAYRNFRNV</sequence>
<accession>Q2W325</accession>
<evidence type="ECO:0000256" key="2">
    <source>
        <dbReference type="ARBA" id="ARBA00023125"/>
    </source>
</evidence>
<name>Q2W325_PARM1</name>
<dbReference type="InterPro" id="IPR018490">
    <property type="entry name" value="cNMP-bd_dom_sf"/>
</dbReference>
<dbReference type="Gene3D" id="1.10.10.10">
    <property type="entry name" value="Winged helix-like DNA-binding domain superfamily/Winged helix DNA-binding domain"/>
    <property type="match status" value="1"/>
</dbReference>
<dbReference type="Pfam" id="PF00027">
    <property type="entry name" value="cNMP_binding"/>
    <property type="match status" value="1"/>
</dbReference>
<dbReference type="PROSITE" id="PS50042">
    <property type="entry name" value="CNMP_BINDING_3"/>
    <property type="match status" value="1"/>
</dbReference>
<dbReference type="EMBL" id="AP007255">
    <property type="protein sequence ID" value="BAE51750.1"/>
    <property type="molecule type" value="Genomic_DNA"/>
</dbReference>
<dbReference type="InterPro" id="IPR036390">
    <property type="entry name" value="WH_DNA-bd_sf"/>
</dbReference>
<dbReference type="Gene3D" id="2.60.120.10">
    <property type="entry name" value="Jelly Rolls"/>
    <property type="match status" value="1"/>
</dbReference>
<dbReference type="SUPFAM" id="SSF51206">
    <property type="entry name" value="cAMP-binding domain-like"/>
    <property type="match status" value="1"/>
</dbReference>
<keyword evidence="2" id="KW-0238">DNA-binding</keyword>